<keyword evidence="5 7" id="KW-0418">Kinase</keyword>
<organism evidence="10 11">
    <name type="scientific">Candidatus Komeilibacteria bacterium RIFCSPLOWO2_02_FULL_48_11</name>
    <dbReference type="NCBI Taxonomy" id="1798553"/>
    <lineage>
        <taxon>Bacteria</taxon>
        <taxon>Candidatus Komeiliibacteriota</taxon>
    </lineage>
</organism>
<dbReference type="AlphaFoldDB" id="A0A1G2BVC1"/>
<dbReference type="EC" id="2.7.2.3" evidence="2 7"/>
<evidence type="ECO:0000256" key="9">
    <source>
        <dbReference type="RuleBase" id="RU000532"/>
    </source>
</evidence>
<comment type="similarity">
    <text evidence="7 9">Belongs to the phosphoglycerate kinase family.</text>
</comment>
<feature type="binding site" evidence="7 8">
    <location>
        <begin position="339"/>
        <end position="342"/>
    </location>
    <ligand>
        <name>ATP</name>
        <dbReference type="ChEBI" id="CHEBI:30616"/>
    </ligand>
</feature>
<comment type="catalytic activity">
    <reaction evidence="1 7 9">
        <text>(2R)-3-phosphoglycerate + ATP = (2R)-3-phospho-glyceroyl phosphate + ADP</text>
        <dbReference type="Rhea" id="RHEA:14801"/>
        <dbReference type="ChEBI" id="CHEBI:30616"/>
        <dbReference type="ChEBI" id="CHEBI:57604"/>
        <dbReference type="ChEBI" id="CHEBI:58272"/>
        <dbReference type="ChEBI" id="CHEBI:456216"/>
        <dbReference type="EC" id="2.7.2.3"/>
    </reaction>
</comment>
<dbReference type="InterPro" id="IPR015824">
    <property type="entry name" value="Phosphoglycerate_kinase_N"/>
</dbReference>
<dbReference type="PANTHER" id="PTHR11406:SF23">
    <property type="entry name" value="PHOSPHOGLYCERATE KINASE 1, CHLOROPLASTIC-RELATED"/>
    <property type="match status" value="1"/>
</dbReference>
<protein>
    <recommendedName>
        <fullName evidence="2 7">Phosphoglycerate kinase</fullName>
        <ecNumber evidence="2 7">2.7.2.3</ecNumber>
    </recommendedName>
</protein>
<dbReference type="GO" id="GO:0006094">
    <property type="term" value="P:gluconeogenesis"/>
    <property type="evidence" value="ECO:0007669"/>
    <property type="project" value="TreeGrafter"/>
</dbReference>
<comment type="pathway">
    <text evidence="7">Carbohydrate degradation; glycolysis; pyruvate from D-glyceraldehyde 3-phosphate: step 2/5.</text>
</comment>
<dbReference type="SUPFAM" id="SSF53748">
    <property type="entry name" value="Phosphoglycerate kinase"/>
    <property type="match status" value="1"/>
</dbReference>
<keyword evidence="3 7" id="KW-0808">Transferase</keyword>
<dbReference type="HAMAP" id="MF_00145">
    <property type="entry name" value="Phosphoglyc_kinase"/>
    <property type="match status" value="1"/>
</dbReference>
<evidence type="ECO:0000256" key="1">
    <source>
        <dbReference type="ARBA" id="ARBA00000642"/>
    </source>
</evidence>
<sequence length="386" mass="42075">MDLRQYTKQDVAGKKVLLRLDLDVEVNEQGQVDEFHDLRLERSVTTIKELLDFGAVKIILCGHRGRPQAGYNQDLSLSPVKSRLEFLLNKLGVQEKINLINDVSALPESAPGRLVMLENLRFWPGEKNNDRNFALELGRWGEVYVNDAFGNSHRSDASMLAIAKILPAYAGLSLINEIKELTRWLDNLPRPYAAILGGAKIETKIPLIKQLLTRADAILIGGALANTMLAARGINVGQSLVEEEYFSIAKTFTDAKIFLPIDAVLSDGSVSDINSVDSEDFIGDIGPRTAALFKQKIAAARAILWNGPMGKFEDARYQAGTRDIVAAITQSQAKTVSGGGDTLDVLTKLNVIDKFSFVSVGGGAMLTFLAGESMPGLEALVIHTSH</sequence>
<comment type="caution">
    <text evidence="10">The sequence shown here is derived from an EMBL/GenBank/DDBJ whole genome shotgun (WGS) entry which is preliminary data.</text>
</comment>
<feature type="binding site" evidence="7 8">
    <location>
        <position position="313"/>
    </location>
    <ligand>
        <name>ATP</name>
        <dbReference type="ChEBI" id="CHEBI:30616"/>
    </ligand>
</feature>
<dbReference type="PIRSF" id="PIRSF000724">
    <property type="entry name" value="Pgk"/>
    <property type="match status" value="1"/>
</dbReference>
<feature type="binding site" evidence="7">
    <location>
        <begin position="63"/>
        <end position="66"/>
    </location>
    <ligand>
        <name>substrate</name>
    </ligand>
</feature>
<evidence type="ECO:0000256" key="2">
    <source>
        <dbReference type="ARBA" id="ARBA00013061"/>
    </source>
</evidence>
<evidence type="ECO:0000313" key="11">
    <source>
        <dbReference type="Proteomes" id="UP000178109"/>
    </source>
</evidence>
<dbReference type="InterPro" id="IPR036043">
    <property type="entry name" value="Phosphoglycerate_kinase_sf"/>
</dbReference>
<dbReference type="GO" id="GO:0004618">
    <property type="term" value="F:phosphoglycerate kinase activity"/>
    <property type="evidence" value="ECO:0007669"/>
    <property type="project" value="UniProtKB-UniRule"/>
</dbReference>
<evidence type="ECO:0000256" key="4">
    <source>
        <dbReference type="ARBA" id="ARBA00022741"/>
    </source>
</evidence>
<dbReference type="GO" id="GO:0006096">
    <property type="term" value="P:glycolytic process"/>
    <property type="evidence" value="ECO:0007669"/>
    <property type="project" value="UniProtKB-UniRule"/>
</dbReference>
<keyword evidence="4 7" id="KW-0547">Nucleotide-binding</keyword>
<dbReference type="STRING" id="1798553.A3H70_03290"/>
<dbReference type="PANTHER" id="PTHR11406">
    <property type="entry name" value="PHOSPHOGLYCERATE KINASE"/>
    <property type="match status" value="1"/>
</dbReference>
<evidence type="ECO:0000256" key="8">
    <source>
        <dbReference type="PIRSR" id="PIRSR000724-2"/>
    </source>
</evidence>
<comment type="subcellular location">
    <subcellularLocation>
        <location evidence="7">Cytoplasm</location>
    </subcellularLocation>
</comment>
<name>A0A1G2BVC1_9BACT</name>
<dbReference type="UniPathway" id="UPA00109">
    <property type="reaction ID" value="UER00185"/>
</dbReference>
<comment type="caution">
    <text evidence="7">Lacks conserved residue(s) required for the propagation of feature annotation.</text>
</comment>
<feature type="binding site" evidence="7">
    <location>
        <position position="154"/>
    </location>
    <ligand>
        <name>substrate</name>
    </ligand>
</feature>
<dbReference type="InterPro" id="IPR001576">
    <property type="entry name" value="Phosphoglycerate_kinase"/>
</dbReference>
<keyword evidence="6 7" id="KW-0067">ATP-binding</keyword>
<evidence type="ECO:0000256" key="7">
    <source>
        <dbReference type="HAMAP-Rule" id="MF_00145"/>
    </source>
</evidence>
<feature type="binding site" evidence="7">
    <location>
        <position position="39"/>
    </location>
    <ligand>
        <name>substrate</name>
    </ligand>
</feature>
<dbReference type="Proteomes" id="UP000178109">
    <property type="component" value="Unassembled WGS sequence"/>
</dbReference>
<feature type="binding site" evidence="7 8">
    <location>
        <position position="204"/>
    </location>
    <ligand>
        <name>ATP</name>
        <dbReference type="ChEBI" id="CHEBI:30616"/>
    </ligand>
</feature>
<evidence type="ECO:0000256" key="5">
    <source>
        <dbReference type="ARBA" id="ARBA00022777"/>
    </source>
</evidence>
<dbReference type="Pfam" id="PF00162">
    <property type="entry name" value="PGK"/>
    <property type="match status" value="1"/>
</dbReference>
<comment type="subunit">
    <text evidence="7">Monomer.</text>
</comment>
<gene>
    <name evidence="7" type="primary">pgk</name>
    <name evidence="10" type="ORF">A3H70_03290</name>
</gene>
<feature type="binding site" evidence="7">
    <location>
        <position position="121"/>
    </location>
    <ligand>
        <name>substrate</name>
    </ligand>
</feature>
<proteinExistence type="inferred from homology"/>
<dbReference type="GO" id="GO:0005524">
    <property type="term" value="F:ATP binding"/>
    <property type="evidence" value="ECO:0007669"/>
    <property type="project" value="UniProtKB-KW"/>
</dbReference>
<evidence type="ECO:0000256" key="6">
    <source>
        <dbReference type="ARBA" id="ARBA00022840"/>
    </source>
</evidence>
<dbReference type="Gene3D" id="3.40.50.1260">
    <property type="entry name" value="Phosphoglycerate kinase, N-terminal domain"/>
    <property type="match status" value="2"/>
</dbReference>
<dbReference type="GO" id="GO:0043531">
    <property type="term" value="F:ADP binding"/>
    <property type="evidence" value="ECO:0007669"/>
    <property type="project" value="TreeGrafter"/>
</dbReference>
<keyword evidence="7" id="KW-0324">Glycolysis</keyword>
<dbReference type="PRINTS" id="PR00477">
    <property type="entry name" value="PHGLYCKINASE"/>
</dbReference>
<evidence type="ECO:0000256" key="3">
    <source>
        <dbReference type="ARBA" id="ARBA00022679"/>
    </source>
</evidence>
<dbReference type="EMBL" id="MHKO01000025">
    <property type="protein sequence ID" value="OGY92240.1"/>
    <property type="molecule type" value="Genomic_DNA"/>
</dbReference>
<reference evidence="10 11" key="1">
    <citation type="journal article" date="2016" name="Nat. Commun.">
        <title>Thousands of microbial genomes shed light on interconnected biogeochemical processes in an aquifer system.</title>
        <authorList>
            <person name="Anantharaman K."/>
            <person name="Brown C.T."/>
            <person name="Hug L.A."/>
            <person name="Sharon I."/>
            <person name="Castelle C.J."/>
            <person name="Probst A.J."/>
            <person name="Thomas B.C."/>
            <person name="Singh A."/>
            <person name="Wilkins M.J."/>
            <person name="Karaoz U."/>
            <person name="Brodie E.L."/>
            <person name="Williams K.H."/>
            <person name="Hubbard S.S."/>
            <person name="Banfield J.F."/>
        </authorList>
    </citation>
    <scope>NUCLEOTIDE SEQUENCE [LARGE SCALE GENOMIC DNA]</scope>
</reference>
<dbReference type="GO" id="GO:0005829">
    <property type="term" value="C:cytosol"/>
    <property type="evidence" value="ECO:0007669"/>
    <property type="project" value="TreeGrafter"/>
</dbReference>
<evidence type="ECO:0000313" key="10">
    <source>
        <dbReference type="EMBL" id="OGY92240.1"/>
    </source>
</evidence>
<keyword evidence="7" id="KW-0963">Cytoplasm</keyword>
<accession>A0A1G2BVC1</accession>